<name>A0A074WTK0_9PEZI</name>
<accession>A0A074WTK0</accession>
<evidence type="ECO:0000313" key="1">
    <source>
        <dbReference type="EMBL" id="KEQ76530.1"/>
    </source>
</evidence>
<protein>
    <recommendedName>
        <fullName evidence="3">Fungal N-terminal domain-containing protein</fullName>
    </recommendedName>
</protein>
<dbReference type="AlphaFoldDB" id="A0A074WTK0"/>
<dbReference type="GeneID" id="25416195"/>
<evidence type="ECO:0000313" key="2">
    <source>
        <dbReference type="Proteomes" id="UP000027730"/>
    </source>
</evidence>
<sequence length="283" mass="32548">MSKDIVCARAEAAGPMPLALSSYQTTCKALIGRMQAKLNTENIYLLTYISKAIHQLELCESKSKLFKYSTKNFSKNIVFALQDNSDRMLDAVRRLESFVRPVEHDWVTVPLNVKTQCNFVCDALFLVASHMCLLDEVATLSRTSRSKYQTLYLNSIRNHVVKMRATMNRTYILKEDSKKSPPPMQMMEKSETKPKKSLEHVSIPIIDAMSAEITDRDIATLVFKWTTLDKFNEFSRVSSQQEPVESKSPQIYVEEKSDNKDKIKHRVKSRRGKLWALAYLSFM</sequence>
<proteinExistence type="predicted"/>
<dbReference type="HOGENOM" id="CLU_983474_0_0_1"/>
<dbReference type="EMBL" id="KL584703">
    <property type="protein sequence ID" value="KEQ76530.1"/>
    <property type="molecule type" value="Genomic_DNA"/>
</dbReference>
<organism evidence="1 2">
    <name type="scientific">Aureobasidium namibiae CBS 147.97</name>
    <dbReference type="NCBI Taxonomy" id="1043004"/>
    <lineage>
        <taxon>Eukaryota</taxon>
        <taxon>Fungi</taxon>
        <taxon>Dikarya</taxon>
        <taxon>Ascomycota</taxon>
        <taxon>Pezizomycotina</taxon>
        <taxon>Dothideomycetes</taxon>
        <taxon>Dothideomycetidae</taxon>
        <taxon>Dothideales</taxon>
        <taxon>Saccotheciaceae</taxon>
        <taxon>Aureobasidium</taxon>
    </lineage>
</organism>
<gene>
    <name evidence="1" type="ORF">M436DRAFT_78283</name>
</gene>
<evidence type="ECO:0008006" key="3">
    <source>
        <dbReference type="Google" id="ProtNLM"/>
    </source>
</evidence>
<keyword evidence="2" id="KW-1185">Reference proteome</keyword>
<reference evidence="1 2" key="1">
    <citation type="journal article" date="2014" name="BMC Genomics">
        <title>Genome sequencing of four Aureobasidium pullulans varieties: biotechnological potential, stress tolerance, and description of new species.</title>
        <authorList>
            <person name="Gostin Ar C."/>
            <person name="Ohm R.A."/>
            <person name="Kogej T."/>
            <person name="Sonjak S."/>
            <person name="Turk M."/>
            <person name="Zajc J."/>
            <person name="Zalar P."/>
            <person name="Grube M."/>
            <person name="Sun H."/>
            <person name="Han J."/>
            <person name="Sharma A."/>
            <person name="Chiniquy J."/>
            <person name="Ngan C.Y."/>
            <person name="Lipzen A."/>
            <person name="Barry K."/>
            <person name="Grigoriev I.V."/>
            <person name="Gunde-Cimerman N."/>
        </authorList>
    </citation>
    <scope>NUCLEOTIDE SEQUENCE [LARGE SCALE GENOMIC DNA]</scope>
    <source>
        <strain evidence="1 2">CBS 147.97</strain>
    </source>
</reference>
<dbReference type="Proteomes" id="UP000027730">
    <property type="component" value="Unassembled WGS sequence"/>
</dbReference>
<dbReference type="RefSeq" id="XP_013431310.1">
    <property type="nucleotide sequence ID" value="XM_013575856.1"/>
</dbReference>
<dbReference type="OrthoDB" id="3945796at2759"/>